<name>B4CZK8_9BACT</name>
<dbReference type="eggNOG" id="COG3795">
    <property type="taxonomic scope" value="Bacteria"/>
</dbReference>
<reference evidence="3 4" key="1">
    <citation type="journal article" date="2011" name="J. Bacteriol.">
        <title>Genome sequence of Chthoniobacter flavus Ellin428, an aerobic heterotrophic soil bacterium.</title>
        <authorList>
            <person name="Kant R."/>
            <person name="van Passel M.W."/>
            <person name="Palva A."/>
            <person name="Lucas S."/>
            <person name="Lapidus A."/>
            <person name="Glavina Del Rio T."/>
            <person name="Dalin E."/>
            <person name="Tice H."/>
            <person name="Bruce D."/>
            <person name="Goodwin L."/>
            <person name="Pitluck S."/>
            <person name="Larimer F.W."/>
            <person name="Land M.L."/>
            <person name="Hauser L."/>
            <person name="Sangwan P."/>
            <person name="de Vos W.M."/>
            <person name="Janssen P.H."/>
            <person name="Smidt H."/>
        </authorList>
    </citation>
    <scope>NUCLEOTIDE SEQUENCE [LARGE SCALE GENOMIC DNA]</scope>
    <source>
        <strain evidence="3 4">Ellin428</strain>
    </source>
</reference>
<dbReference type="AlphaFoldDB" id="B4CZK8"/>
<comment type="similarity">
    <text evidence="1">Belongs to the YciI family.</text>
</comment>
<evidence type="ECO:0000313" key="3">
    <source>
        <dbReference type="EMBL" id="EDY20172.1"/>
    </source>
</evidence>
<comment type="caution">
    <text evidence="3">The sequence shown here is derived from an EMBL/GenBank/DDBJ whole genome shotgun (WGS) entry which is preliminary data.</text>
</comment>
<keyword evidence="4" id="KW-1185">Reference proteome</keyword>
<dbReference type="InParanoid" id="B4CZK8"/>
<accession>B4CZK8</accession>
<dbReference type="RefSeq" id="WP_006979421.1">
    <property type="nucleotide sequence ID" value="NZ_ABVL01000005.1"/>
</dbReference>
<dbReference type="Gene3D" id="3.30.70.1060">
    <property type="entry name" value="Dimeric alpha+beta barrel"/>
    <property type="match status" value="1"/>
</dbReference>
<evidence type="ECO:0000256" key="1">
    <source>
        <dbReference type="ARBA" id="ARBA00007689"/>
    </source>
</evidence>
<dbReference type="EMBL" id="ABVL01000005">
    <property type="protein sequence ID" value="EDY20172.1"/>
    <property type="molecule type" value="Genomic_DNA"/>
</dbReference>
<dbReference type="STRING" id="497964.CfE428DRAFT_2096"/>
<protein>
    <submittedName>
        <fullName evidence="3">DGPFAETKE family protein</fullName>
    </submittedName>
</protein>
<feature type="domain" description="YCII-related" evidence="2">
    <location>
        <begin position="26"/>
        <end position="112"/>
    </location>
</feature>
<evidence type="ECO:0000259" key="2">
    <source>
        <dbReference type="Pfam" id="PF03795"/>
    </source>
</evidence>
<dbReference type="InterPro" id="IPR011008">
    <property type="entry name" value="Dimeric_a/b-barrel"/>
</dbReference>
<dbReference type="SUPFAM" id="SSF54909">
    <property type="entry name" value="Dimeric alpha+beta barrel"/>
    <property type="match status" value="1"/>
</dbReference>
<dbReference type="Pfam" id="PF03795">
    <property type="entry name" value="YCII"/>
    <property type="match status" value="1"/>
</dbReference>
<dbReference type="InterPro" id="IPR005545">
    <property type="entry name" value="YCII"/>
</dbReference>
<dbReference type="PANTHER" id="PTHR35174">
    <property type="entry name" value="BLL7171 PROTEIN-RELATED"/>
    <property type="match status" value="1"/>
</dbReference>
<sequence length="134" mass="14495">MNNTSAKSDYLLLFRGADWHRGLSPDEIQKTMTVWMAWFNRLVEEGRCKGGQSLGPDSKIVSGKMKNVVDGPYAEAKESVAGYFLLTVGSLEEAAEIAKECPTLGYGTTVEVRPLLARCAASEMAVAKPATVHA</sequence>
<dbReference type="Proteomes" id="UP000005824">
    <property type="component" value="Unassembled WGS sequence"/>
</dbReference>
<organism evidence="3 4">
    <name type="scientific">Chthoniobacter flavus Ellin428</name>
    <dbReference type="NCBI Taxonomy" id="497964"/>
    <lineage>
        <taxon>Bacteria</taxon>
        <taxon>Pseudomonadati</taxon>
        <taxon>Verrucomicrobiota</taxon>
        <taxon>Spartobacteria</taxon>
        <taxon>Chthoniobacterales</taxon>
        <taxon>Chthoniobacteraceae</taxon>
        <taxon>Chthoniobacter</taxon>
    </lineage>
</organism>
<gene>
    <name evidence="3" type="ORF">CfE428DRAFT_2096</name>
</gene>
<evidence type="ECO:0000313" key="4">
    <source>
        <dbReference type="Proteomes" id="UP000005824"/>
    </source>
</evidence>
<proteinExistence type="inferred from homology"/>